<dbReference type="RefSeq" id="XP_065666559.1">
    <property type="nucleotide sequence ID" value="XM_065810487.1"/>
</dbReference>
<evidence type="ECO:0000256" key="1">
    <source>
        <dbReference type="ARBA" id="ARBA00001933"/>
    </source>
</evidence>
<dbReference type="Pfam" id="PF00291">
    <property type="entry name" value="PALP"/>
    <property type="match status" value="1"/>
</dbReference>
<evidence type="ECO:0000313" key="11">
    <source>
        <dbReference type="RefSeq" id="XP_065666559.1"/>
    </source>
</evidence>
<dbReference type="SUPFAM" id="SSF53686">
    <property type="entry name" value="Tryptophan synthase beta subunit-like PLP-dependent enzymes"/>
    <property type="match status" value="1"/>
</dbReference>
<dbReference type="EC" id="4.3.1.17" evidence="3"/>
<sequence length="335" mass="36691">MKSLKKKDIETPLVEKIYSDKSLHIETPLIEKIDSDKSYKIFFKLENTQPSGSFKLRGIGYHCQKLIERGCCHFVSSSGGNAGLAVAYVGFKLEVPVTVFVPETTAIQVIHTLEKEHAKVYVKGSVWDEAHFYAQKFVEEHKGSTLVHPFDHPEIWSGHSTIIHEIKLKLPAPPSAILLSVGGGGLLCGVLEGLHAVGWSGVPVITFETIGADCFNKAIEAGYPIKLPEIKSIAKCLGSLSVLPNALEWYGKHKIFSHVVTDKTAVLACLQFANDHKMLVEPACGASLSAIYNDTLETLHKIGSIPDLSSIVVIVCGGQAVNLDDIQMWKEMFEL</sequence>
<accession>A0ABM4CX86</accession>
<name>A0ABM4CX86_HYDVU</name>
<dbReference type="InterPro" id="IPR000634">
    <property type="entry name" value="Ser/Thr_deHydtase_PyrdxlP-BS"/>
</dbReference>
<dbReference type="Gene3D" id="3.40.50.1100">
    <property type="match status" value="2"/>
</dbReference>
<dbReference type="InterPro" id="IPR050147">
    <property type="entry name" value="Ser/Thr_Dehydratase"/>
</dbReference>
<keyword evidence="5" id="KW-0456">Lyase</keyword>
<dbReference type="InterPro" id="IPR001926">
    <property type="entry name" value="TrpB-like_PALP"/>
</dbReference>
<keyword evidence="10" id="KW-1185">Reference proteome</keyword>
<organism evidence="10 11">
    <name type="scientific">Hydra vulgaris</name>
    <name type="common">Hydra</name>
    <name type="synonym">Hydra attenuata</name>
    <dbReference type="NCBI Taxonomy" id="6087"/>
    <lineage>
        <taxon>Eukaryota</taxon>
        <taxon>Metazoa</taxon>
        <taxon>Cnidaria</taxon>
        <taxon>Hydrozoa</taxon>
        <taxon>Hydroidolina</taxon>
        <taxon>Anthoathecata</taxon>
        <taxon>Aplanulata</taxon>
        <taxon>Hydridae</taxon>
        <taxon>Hydra</taxon>
    </lineage>
</organism>
<dbReference type="PANTHER" id="PTHR48078">
    <property type="entry name" value="THREONINE DEHYDRATASE, MITOCHONDRIAL-RELATED"/>
    <property type="match status" value="1"/>
</dbReference>
<dbReference type="PANTHER" id="PTHR48078:SF2">
    <property type="entry name" value="CATABOLIC L-SERINE_THREONINE DEHYDRATASE"/>
    <property type="match status" value="1"/>
</dbReference>
<comment type="similarity">
    <text evidence="2">Belongs to the serine/threonine dehydratase family.</text>
</comment>
<reference evidence="11" key="1">
    <citation type="submission" date="2025-08" db="UniProtKB">
        <authorList>
            <consortium name="RefSeq"/>
        </authorList>
    </citation>
    <scope>IDENTIFICATION</scope>
</reference>
<evidence type="ECO:0000256" key="2">
    <source>
        <dbReference type="ARBA" id="ARBA00010869"/>
    </source>
</evidence>
<evidence type="ECO:0000259" key="9">
    <source>
        <dbReference type="Pfam" id="PF00291"/>
    </source>
</evidence>
<evidence type="ECO:0000256" key="5">
    <source>
        <dbReference type="ARBA" id="ARBA00023239"/>
    </source>
</evidence>
<comment type="catalytic activity">
    <reaction evidence="8">
        <text>L-serine = pyruvate + NH4(+)</text>
        <dbReference type="Rhea" id="RHEA:19169"/>
        <dbReference type="ChEBI" id="CHEBI:15361"/>
        <dbReference type="ChEBI" id="CHEBI:28938"/>
        <dbReference type="ChEBI" id="CHEBI:33384"/>
        <dbReference type="EC" id="4.3.1.17"/>
    </reaction>
</comment>
<evidence type="ECO:0000256" key="4">
    <source>
        <dbReference type="ARBA" id="ARBA00022898"/>
    </source>
</evidence>
<proteinExistence type="inferred from homology"/>
<evidence type="ECO:0000256" key="3">
    <source>
        <dbReference type="ARBA" id="ARBA00012093"/>
    </source>
</evidence>
<evidence type="ECO:0000256" key="6">
    <source>
        <dbReference type="ARBA" id="ARBA00041766"/>
    </source>
</evidence>
<feature type="domain" description="Tryptophan synthase beta chain-like PALP" evidence="9">
    <location>
        <begin position="25"/>
        <end position="317"/>
    </location>
</feature>
<keyword evidence="4" id="KW-0663">Pyridoxal phosphate</keyword>
<evidence type="ECO:0000256" key="7">
    <source>
        <dbReference type="ARBA" id="ARBA00042605"/>
    </source>
</evidence>
<gene>
    <name evidence="11" type="primary">LOC100215042</name>
</gene>
<evidence type="ECO:0000256" key="8">
    <source>
        <dbReference type="ARBA" id="ARBA00049406"/>
    </source>
</evidence>
<comment type="cofactor">
    <cofactor evidence="1">
        <name>pyridoxal 5'-phosphate</name>
        <dbReference type="ChEBI" id="CHEBI:597326"/>
    </cofactor>
</comment>
<dbReference type="GeneID" id="100215042"/>
<dbReference type="InterPro" id="IPR036052">
    <property type="entry name" value="TrpB-like_PALP_sf"/>
</dbReference>
<protein>
    <recommendedName>
        <fullName evidence="3">L-serine ammonia-lyase</fullName>
        <ecNumber evidence="3">4.3.1.17</ecNumber>
    </recommendedName>
    <alternativeName>
        <fullName evidence="6">L-serine deaminase</fullName>
    </alternativeName>
    <alternativeName>
        <fullName evidence="7">L-threonine dehydratase</fullName>
    </alternativeName>
</protein>
<dbReference type="PROSITE" id="PS00165">
    <property type="entry name" value="DEHYDRATASE_SER_THR"/>
    <property type="match status" value="1"/>
</dbReference>
<evidence type="ECO:0000313" key="10">
    <source>
        <dbReference type="Proteomes" id="UP001652625"/>
    </source>
</evidence>
<dbReference type="Proteomes" id="UP001652625">
    <property type="component" value="Chromosome 11"/>
</dbReference>